<protein>
    <submittedName>
        <fullName evidence="2">Uncharacterized protein</fullName>
    </submittedName>
</protein>
<name>A0A0M7AWW4_9HYPH</name>
<accession>A0A0M7AWW4</accession>
<dbReference type="Proteomes" id="UP000049983">
    <property type="component" value="Unassembled WGS sequence"/>
</dbReference>
<evidence type="ECO:0000313" key="3">
    <source>
        <dbReference type="Proteomes" id="UP000049983"/>
    </source>
</evidence>
<feature type="compositionally biased region" description="Basic and acidic residues" evidence="1">
    <location>
        <begin position="57"/>
        <end position="66"/>
    </location>
</feature>
<dbReference type="EMBL" id="CXWC01000003">
    <property type="protein sequence ID" value="CTQ68289.1"/>
    <property type="molecule type" value="Genomic_DNA"/>
</dbReference>
<dbReference type="STRING" id="311410.LA5095_04773"/>
<keyword evidence="3" id="KW-1185">Reference proteome</keyword>
<evidence type="ECO:0000313" key="2">
    <source>
        <dbReference type="EMBL" id="CTQ68289.1"/>
    </source>
</evidence>
<dbReference type="AlphaFoldDB" id="A0A0M7AWW4"/>
<reference evidence="3" key="1">
    <citation type="submission" date="2015-07" db="EMBL/GenBank/DDBJ databases">
        <authorList>
            <person name="Rodrigo-Torres Lidia"/>
            <person name="Arahal R.David."/>
        </authorList>
    </citation>
    <scope>NUCLEOTIDE SEQUENCE [LARGE SCALE GENOMIC DNA]</scope>
    <source>
        <strain evidence="3">CECT 5096</strain>
    </source>
</reference>
<feature type="region of interest" description="Disordered" evidence="1">
    <location>
        <begin position="1"/>
        <end position="66"/>
    </location>
</feature>
<gene>
    <name evidence="2" type="ORF">LA5096_01752</name>
</gene>
<proteinExistence type="predicted"/>
<evidence type="ECO:0000256" key="1">
    <source>
        <dbReference type="SAM" id="MobiDB-lite"/>
    </source>
</evidence>
<sequence>MSADVSPHKHRRPGLIGGPIRGSAKQSHSRRDDRAVDPLPEEVFSENEWGPDQVVDDPGKNVEAAR</sequence>
<organism evidence="2 3">
    <name type="scientific">Roseibium album</name>
    <dbReference type="NCBI Taxonomy" id="311410"/>
    <lineage>
        <taxon>Bacteria</taxon>
        <taxon>Pseudomonadati</taxon>
        <taxon>Pseudomonadota</taxon>
        <taxon>Alphaproteobacteria</taxon>
        <taxon>Hyphomicrobiales</taxon>
        <taxon>Stappiaceae</taxon>
        <taxon>Roseibium</taxon>
    </lineage>
</organism>